<reference evidence="2" key="1">
    <citation type="journal article" date="2022" name="Mol. Ecol. Resour.">
        <title>The genomes of chicory, endive, great burdock and yacon provide insights into Asteraceae palaeo-polyploidization history and plant inulin production.</title>
        <authorList>
            <person name="Fan W."/>
            <person name="Wang S."/>
            <person name="Wang H."/>
            <person name="Wang A."/>
            <person name="Jiang F."/>
            <person name="Liu H."/>
            <person name="Zhao H."/>
            <person name="Xu D."/>
            <person name="Zhang Y."/>
        </authorList>
    </citation>
    <scope>NUCLEOTIDE SEQUENCE [LARGE SCALE GENOMIC DNA]</scope>
    <source>
        <strain evidence="2">cv. Yunnan</strain>
    </source>
</reference>
<accession>A0ACB9E8B0</accession>
<dbReference type="Proteomes" id="UP001056120">
    <property type="component" value="Linkage Group LG18"/>
</dbReference>
<reference evidence="1 2" key="2">
    <citation type="journal article" date="2022" name="Mol. Ecol. Resour.">
        <title>The genomes of chicory, endive, great burdock and yacon provide insights into Asteraceae paleo-polyploidization history and plant inulin production.</title>
        <authorList>
            <person name="Fan W."/>
            <person name="Wang S."/>
            <person name="Wang H."/>
            <person name="Wang A."/>
            <person name="Jiang F."/>
            <person name="Liu H."/>
            <person name="Zhao H."/>
            <person name="Xu D."/>
            <person name="Zhang Y."/>
        </authorList>
    </citation>
    <scope>NUCLEOTIDE SEQUENCE [LARGE SCALE GENOMIC DNA]</scope>
    <source>
        <strain evidence="2">cv. Yunnan</strain>
        <tissue evidence="1">Leaves</tissue>
    </source>
</reference>
<evidence type="ECO:0000313" key="1">
    <source>
        <dbReference type="EMBL" id="KAI3755134.1"/>
    </source>
</evidence>
<organism evidence="1 2">
    <name type="scientific">Smallanthus sonchifolius</name>
    <dbReference type="NCBI Taxonomy" id="185202"/>
    <lineage>
        <taxon>Eukaryota</taxon>
        <taxon>Viridiplantae</taxon>
        <taxon>Streptophyta</taxon>
        <taxon>Embryophyta</taxon>
        <taxon>Tracheophyta</taxon>
        <taxon>Spermatophyta</taxon>
        <taxon>Magnoliopsida</taxon>
        <taxon>eudicotyledons</taxon>
        <taxon>Gunneridae</taxon>
        <taxon>Pentapetalae</taxon>
        <taxon>asterids</taxon>
        <taxon>campanulids</taxon>
        <taxon>Asterales</taxon>
        <taxon>Asteraceae</taxon>
        <taxon>Asteroideae</taxon>
        <taxon>Heliantheae alliance</taxon>
        <taxon>Millerieae</taxon>
        <taxon>Smallanthus</taxon>
    </lineage>
</organism>
<comment type="caution">
    <text evidence="1">The sequence shown here is derived from an EMBL/GenBank/DDBJ whole genome shotgun (WGS) entry which is preliminary data.</text>
</comment>
<sequence length="106" mass="12494">MVNSQCFQSCTQCLLLQYSLHSRVRNALIMELHICSSQFSKFICGTHSIQYFNPFYLQCSCEVRSKDRQDSNNSNNKLDNKRQVVVRRFKIAIHLDLTLILKLWYA</sequence>
<gene>
    <name evidence="1" type="ORF">L1987_54929</name>
</gene>
<evidence type="ECO:0000313" key="2">
    <source>
        <dbReference type="Proteomes" id="UP001056120"/>
    </source>
</evidence>
<proteinExistence type="predicted"/>
<protein>
    <submittedName>
        <fullName evidence="1">Uncharacterized protein</fullName>
    </submittedName>
</protein>
<keyword evidence="2" id="KW-1185">Reference proteome</keyword>
<name>A0ACB9E8B0_9ASTR</name>
<dbReference type="EMBL" id="CM042035">
    <property type="protein sequence ID" value="KAI3755134.1"/>
    <property type="molecule type" value="Genomic_DNA"/>
</dbReference>